<name>A0ACB9IYV0_9ASTR</name>
<dbReference type="Proteomes" id="UP001056120">
    <property type="component" value="Linkage Group LG06"/>
</dbReference>
<reference evidence="2" key="1">
    <citation type="journal article" date="2022" name="Mol. Ecol. Resour.">
        <title>The genomes of chicory, endive, great burdock and yacon provide insights into Asteraceae palaeo-polyploidization history and plant inulin production.</title>
        <authorList>
            <person name="Fan W."/>
            <person name="Wang S."/>
            <person name="Wang H."/>
            <person name="Wang A."/>
            <person name="Jiang F."/>
            <person name="Liu H."/>
            <person name="Zhao H."/>
            <person name="Xu D."/>
            <person name="Zhang Y."/>
        </authorList>
    </citation>
    <scope>NUCLEOTIDE SEQUENCE [LARGE SCALE GENOMIC DNA]</scope>
    <source>
        <strain evidence="2">cv. Yunnan</strain>
    </source>
</reference>
<accession>A0ACB9IYV0</accession>
<gene>
    <name evidence="1" type="ORF">L1987_17927</name>
</gene>
<evidence type="ECO:0000313" key="2">
    <source>
        <dbReference type="Proteomes" id="UP001056120"/>
    </source>
</evidence>
<sequence length="122" mass="13475">MLQQAVQAYNGLARLYGSLFIVVISLSHLILLPPVVYVSLPSWFKVTFLFELPIYNRNLPKDEAALGCMIAYCTKRHTQDLEQTASTTAPTGTTGSSSTVKNTLFESSGDVISETKRARYPD</sequence>
<evidence type="ECO:0000313" key="1">
    <source>
        <dbReference type="EMBL" id="KAI3813209.1"/>
    </source>
</evidence>
<proteinExistence type="predicted"/>
<dbReference type="EMBL" id="CM042023">
    <property type="protein sequence ID" value="KAI3813209.1"/>
    <property type="molecule type" value="Genomic_DNA"/>
</dbReference>
<protein>
    <submittedName>
        <fullName evidence="1">Uncharacterized protein</fullName>
    </submittedName>
</protein>
<organism evidence="1 2">
    <name type="scientific">Smallanthus sonchifolius</name>
    <dbReference type="NCBI Taxonomy" id="185202"/>
    <lineage>
        <taxon>Eukaryota</taxon>
        <taxon>Viridiplantae</taxon>
        <taxon>Streptophyta</taxon>
        <taxon>Embryophyta</taxon>
        <taxon>Tracheophyta</taxon>
        <taxon>Spermatophyta</taxon>
        <taxon>Magnoliopsida</taxon>
        <taxon>eudicotyledons</taxon>
        <taxon>Gunneridae</taxon>
        <taxon>Pentapetalae</taxon>
        <taxon>asterids</taxon>
        <taxon>campanulids</taxon>
        <taxon>Asterales</taxon>
        <taxon>Asteraceae</taxon>
        <taxon>Asteroideae</taxon>
        <taxon>Heliantheae alliance</taxon>
        <taxon>Millerieae</taxon>
        <taxon>Smallanthus</taxon>
    </lineage>
</organism>
<keyword evidence="2" id="KW-1185">Reference proteome</keyword>
<reference evidence="1 2" key="2">
    <citation type="journal article" date="2022" name="Mol. Ecol. Resour.">
        <title>The genomes of chicory, endive, great burdock and yacon provide insights into Asteraceae paleo-polyploidization history and plant inulin production.</title>
        <authorList>
            <person name="Fan W."/>
            <person name="Wang S."/>
            <person name="Wang H."/>
            <person name="Wang A."/>
            <person name="Jiang F."/>
            <person name="Liu H."/>
            <person name="Zhao H."/>
            <person name="Xu D."/>
            <person name="Zhang Y."/>
        </authorList>
    </citation>
    <scope>NUCLEOTIDE SEQUENCE [LARGE SCALE GENOMIC DNA]</scope>
    <source>
        <strain evidence="2">cv. Yunnan</strain>
        <tissue evidence="1">Leaves</tissue>
    </source>
</reference>
<comment type="caution">
    <text evidence="1">The sequence shown here is derived from an EMBL/GenBank/DDBJ whole genome shotgun (WGS) entry which is preliminary data.</text>
</comment>